<organism evidence="1 2">
    <name type="scientific">Pseudomonas asuensis</name>
    <dbReference type="NCBI Taxonomy" id="1825787"/>
    <lineage>
        <taxon>Bacteria</taxon>
        <taxon>Pseudomonadati</taxon>
        <taxon>Pseudomonadota</taxon>
        <taxon>Gammaproteobacteria</taxon>
        <taxon>Pseudomonadales</taxon>
        <taxon>Pseudomonadaceae</taxon>
        <taxon>Pseudomonas</taxon>
    </lineage>
</organism>
<dbReference type="RefSeq" id="WP_188867977.1">
    <property type="nucleotide sequence ID" value="NZ_BMNW01000011.1"/>
</dbReference>
<dbReference type="Proteomes" id="UP000616499">
    <property type="component" value="Unassembled WGS sequence"/>
</dbReference>
<name>A0ABQ2H2K1_9PSED</name>
<sequence>MNSTLIAVSAMICNHLTSQAQESIIDGEFLYKTENGLADPVGALLDNAAYSSDIEGHPVEHLDINLIVESLQRAGVVVADDSRKDLLHMLIVWQEYHENYIDLGDVELAYSEWVDGKVAHSPQKLHAAIISGALDGYYEV</sequence>
<keyword evidence="2" id="KW-1185">Reference proteome</keyword>
<protein>
    <submittedName>
        <fullName evidence="1">Uncharacterized protein</fullName>
    </submittedName>
</protein>
<evidence type="ECO:0000313" key="1">
    <source>
        <dbReference type="EMBL" id="GGM25937.1"/>
    </source>
</evidence>
<gene>
    <name evidence="1" type="ORF">GCM10009425_40840</name>
</gene>
<evidence type="ECO:0000313" key="2">
    <source>
        <dbReference type="Proteomes" id="UP000616499"/>
    </source>
</evidence>
<reference evidence="2" key="1">
    <citation type="journal article" date="2019" name="Int. J. Syst. Evol. Microbiol.">
        <title>The Global Catalogue of Microorganisms (GCM) 10K type strain sequencing project: providing services to taxonomists for standard genome sequencing and annotation.</title>
        <authorList>
            <consortium name="The Broad Institute Genomics Platform"/>
            <consortium name="The Broad Institute Genome Sequencing Center for Infectious Disease"/>
            <person name="Wu L."/>
            <person name="Ma J."/>
        </authorList>
    </citation>
    <scope>NUCLEOTIDE SEQUENCE [LARGE SCALE GENOMIC DNA]</scope>
    <source>
        <strain evidence="2">JCM 13501</strain>
    </source>
</reference>
<proteinExistence type="predicted"/>
<comment type="caution">
    <text evidence="1">The sequence shown here is derived from an EMBL/GenBank/DDBJ whole genome shotgun (WGS) entry which is preliminary data.</text>
</comment>
<dbReference type="EMBL" id="BMNW01000011">
    <property type="protein sequence ID" value="GGM25937.1"/>
    <property type="molecule type" value="Genomic_DNA"/>
</dbReference>
<accession>A0ABQ2H2K1</accession>